<keyword evidence="3" id="KW-1185">Reference proteome</keyword>
<sequence>MKTVIARAPPPFKGFQSRTTIQLELTNQPPEYLKNIFIYSHRRSPVSLSEKKKHPKKANIMKFGNFFLAIAASILIGFKSSGCRPNPAFVQSAGRIIKPIGSCSTAKSVF</sequence>
<organism evidence="2 3">
    <name type="scientific">Puccinia triticina</name>
    <dbReference type="NCBI Taxonomy" id="208348"/>
    <lineage>
        <taxon>Eukaryota</taxon>
        <taxon>Fungi</taxon>
        <taxon>Dikarya</taxon>
        <taxon>Basidiomycota</taxon>
        <taxon>Pucciniomycotina</taxon>
        <taxon>Pucciniomycetes</taxon>
        <taxon>Pucciniales</taxon>
        <taxon>Pucciniaceae</taxon>
        <taxon>Puccinia</taxon>
    </lineage>
</organism>
<dbReference type="Proteomes" id="UP001164743">
    <property type="component" value="Chromosome 4A"/>
</dbReference>
<evidence type="ECO:0000313" key="3">
    <source>
        <dbReference type="Proteomes" id="UP001164743"/>
    </source>
</evidence>
<keyword evidence="1" id="KW-0472">Membrane</keyword>
<accession>A0ABY7CHJ6</accession>
<keyword evidence="1" id="KW-1133">Transmembrane helix</keyword>
<name>A0ABY7CHJ6_9BASI</name>
<evidence type="ECO:0000313" key="2">
    <source>
        <dbReference type="EMBL" id="WAQ83947.1"/>
    </source>
</evidence>
<dbReference type="RefSeq" id="XP_053019502.1">
    <property type="nucleotide sequence ID" value="XM_053168276.1"/>
</dbReference>
<keyword evidence="1" id="KW-0812">Transmembrane</keyword>
<dbReference type="EMBL" id="CP110424">
    <property type="protein sequence ID" value="WAQ83947.1"/>
    <property type="molecule type" value="Genomic_DNA"/>
</dbReference>
<proteinExistence type="predicted"/>
<reference evidence="2" key="1">
    <citation type="submission" date="2022-10" db="EMBL/GenBank/DDBJ databases">
        <title>Puccinia triticina Genome sequencing and assembly.</title>
        <authorList>
            <person name="Li C."/>
        </authorList>
    </citation>
    <scope>NUCLEOTIDE SEQUENCE</scope>
    <source>
        <strain evidence="2">Pt15</strain>
    </source>
</reference>
<protein>
    <submittedName>
        <fullName evidence="2">Uncharacterized protein</fullName>
    </submittedName>
</protein>
<dbReference type="GeneID" id="77809171"/>
<evidence type="ECO:0000256" key="1">
    <source>
        <dbReference type="SAM" id="Phobius"/>
    </source>
</evidence>
<gene>
    <name evidence="2" type="ORF">PtA15_4A398</name>
</gene>
<feature type="transmembrane region" description="Helical" evidence="1">
    <location>
        <begin position="60"/>
        <end position="78"/>
    </location>
</feature>